<comment type="similarity">
    <text evidence="2">Belongs to the PpiC/parvulin rotamase family.</text>
</comment>
<dbReference type="EMBL" id="JALBWM010000134">
    <property type="protein sequence ID" value="MCO1336429.1"/>
    <property type="molecule type" value="Genomic_DNA"/>
</dbReference>
<dbReference type="SUPFAM" id="SSF109998">
    <property type="entry name" value="Triger factor/SurA peptide-binding domain-like"/>
    <property type="match status" value="1"/>
</dbReference>
<dbReference type="RefSeq" id="WP_252472081.1">
    <property type="nucleotide sequence ID" value="NZ_JALBWM010000134.1"/>
</dbReference>
<reference evidence="6" key="1">
    <citation type="journal article" date="2022" name="Arch. Microbiol.">
        <title>Microbulbifer okhotskensis sp. nov., isolated from a deep bottom sediment of the Okhotsk Sea.</title>
        <authorList>
            <person name="Romanenko L."/>
            <person name="Kurilenko V."/>
            <person name="Otstavnykh N."/>
            <person name="Velansky P."/>
            <person name="Isaeva M."/>
            <person name="Mikhailov V."/>
        </authorList>
    </citation>
    <scope>NUCLEOTIDE SEQUENCE</scope>
    <source>
        <strain evidence="6">OS29</strain>
    </source>
</reference>
<dbReference type="PANTHER" id="PTHR47245:SF2">
    <property type="entry name" value="PEPTIDYL-PROLYL CIS-TRANS ISOMERASE HP_0175-RELATED"/>
    <property type="match status" value="1"/>
</dbReference>
<dbReference type="GO" id="GO:0003755">
    <property type="term" value="F:peptidyl-prolyl cis-trans isomerase activity"/>
    <property type="evidence" value="ECO:0007669"/>
    <property type="project" value="UniProtKB-KW"/>
</dbReference>
<proteinExistence type="inferred from homology"/>
<dbReference type="Proteomes" id="UP001139028">
    <property type="component" value="Unassembled WGS sequence"/>
</dbReference>
<dbReference type="AlphaFoldDB" id="A0A9X2ERE1"/>
<dbReference type="InterPro" id="IPR000297">
    <property type="entry name" value="PPIase_PpiC"/>
</dbReference>
<dbReference type="Pfam" id="PF13145">
    <property type="entry name" value="Rotamase_2"/>
    <property type="match status" value="1"/>
</dbReference>
<evidence type="ECO:0000256" key="1">
    <source>
        <dbReference type="ARBA" id="ARBA00000971"/>
    </source>
</evidence>
<comment type="catalytic activity">
    <reaction evidence="1">
        <text>[protein]-peptidylproline (omega=180) = [protein]-peptidylproline (omega=0)</text>
        <dbReference type="Rhea" id="RHEA:16237"/>
        <dbReference type="Rhea" id="RHEA-COMP:10747"/>
        <dbReference type="Rhea" id="RHEA-COMP:10748"/>
        <dbReference type="ChEBI" id="CHEBI:83833"/>
        <dbReference type="ChEBI" id="CHEBI:83834"/>
        <dbReference type="EC" id="5.2.1.8"/>
    </reaction>
</comment>
<evidence type="ECO:0000313" key="6">
    <source>
        <dbReference type="EMBL" id="MCO1336429.1"/>
    </source>
</evidence>
<comment type="caution">
    <text evidence="6">The sequence shown here is derived from an EMBL/GenBank/DDBJ whole genome shotgun (WGS) entry which is preliminary data.</text>
</comment>
<accession>A0A9X2ERE1</accession>
<dbReference type="PANTHER" id="PTHR47245">
    <property type="entry name" value="PEPTIDYLPROLYL ISOMERASE"/>
    <property type="match status" value="1"/>
</dbReference>
<keyword evidence="7" id="KW-1185">Reference proteome</keyword>
<keyword evidence="6" id="KW-0413">Isomerase</keyword>
<sequence length="305" mass="35360">MGWSWRRLSREPLIHFLLIASALFGGAEMVRLKGDSLDQAHTLTLSEDLILEYIQYKKKTFNLGFAGAYWRGLSPAEKSSLIDDYIREEVLFREAIKLGLEKNDQIIRRRLIQKLDYVTRGFADDIDVSLEDLKTYFQQHQESYRLEPSITFTHVFFDARKHSSERINVLALQTLQHLSEKSEAFEKSSGYGDRFPFHRNYVERTPQLVASHLGGAIVEKVFKLPLNTWSGPFESPYGLHLVLVVKNIASRLPAFHDAAPMILEDYRRENMDRLSRKRLQELMARYQIEMDVSLLSVSPSLTYAK</sequence>
<evidence type="ECO:0000313" key="7">
    <source>
        <dbReference type="Proteomes" id="UP001139028"/>
    </source>
</evidence>
<evidence type="ECO:0000256" key="3">
    <source>
        <dbReference type="ARBA" id="ARBA00013194"/>
    </source>
</evidence>
<keyword evidence="4" id="KW-0697">Rotamase</keyword>
<evidence type="ECO:0000256" key="2">
    <source>
        <dbReference type="ARBA" id="ARBA00007656"/>
    </source>
</evidence>
<dbReference type="InterPro" id="IPR050245">
    <property type="entry name" value="PrsA_foldase"/>
</dbReference>
<dbReference type="InterPro" id="IPR027304">
    <property type="entry name" value="Trigger_fact/SurA_dom_sf"/>
</dbReference>
<name>A0A9X2ERE1_9GAMM</name>
<protein>
    <recommendedName>
        <fullName evidence="3">peptidylprolyl isomerase</fullName>
        <ecNumber evidence="3">5.2.1.8</ecNumber>
    </recommendedName>
</protein>
<gene>
    <name evidence="6" type="ORF">MO867_19015</name>
</gene>
<evidence type="ECO:0000256" key="4">
    <source>
        <dbReference type="ARBA" id="ARBA00023110"/>
    </source>
</evidence>
<organism evidence="6 7">
    <name type="scientific">Microbulbifer okhotskensis</name>
    <dbReference type="NCBI Taxonomy" id="2926617"/>
    <lineage>
        <taxon>Bacteria</taxon>
        <taxon>Pseudomonadati</taxon>
        <taxon>Pseudomonadota</taxon>
        <taxon>Gammaproteobacteria</taxon>
        <taxon>Cellvibrionales</taxon>
        <taxon>Microbulbiferaceae</taxon>
        <taxon>Microbulbifer</taxon>
    </lineage>
</organism>
<feature type="domain" description="PpiC" evidence="5">
    <location>
        <begin position="128"/>
        <end position="258"/>
    </location>
</feature>
<evidence type="ECO:0000259" key="5">
    <source>
        <dbReference type="Pfam" id="PF13145"/>
    </source>
</evidence>
<dbReference type="EC" id="5.2.1.8" evidence="3"/>